<evidence type="ECO:0000313" key="3">
    <source>
        <dbReference type="Proteomes" id="UP001565368"/>
    </source>
</evidence>
<evidence type="ECO:0000256" key="1">
    <source>
        <dbReference type="SAM" id="MobiDB-lite"/>
    </source>
</evidence>
<dbReference type="GeneID" id="95982375"/>
<gene>
    <name evidence="2" type="ORF">Q8F55_001332</name>
</gene>
<feature type="region of interest" description="Disordered" evidence="1">
    <location>
        <begin position="1"/>
        <end position="66"/>
    </location>
</feature>
<sequence>MAPSPLDKLDKLAKKLPGSGRSSSTGQHPDPVNDVVDVNIGPRFQLEQGLSPTSAFPIKPQARLMQ</sequence>
<dbReference type="Proteomes" id="UP001565368">
    <property type="component" value="Unassembled WGS sequence"/>
</dbReference>
<reference evidence="2 3" key="1">
    <citation type="submission" date="2023-08" db="EMBL/GenBank/DDBJ databases">
        <title>Annotated Genome Sequence of Vanrija albida AlHP1.</title>
        <authorList>
            <person name="Herzog R."/>
        </authorList>
    </citation>
    <scope>NUCLEOTIDE SEQUENCE [LARGE SCALE GENOMIC DNA]</scope>
    <source>
        <strain evidence="2 3">AlHP1</strain>
    </source>
</reference>
<proteinExistence type="predicted"/>
<organism evidence="2 3">
    <name type="scientific">Vanrija albida</name>
    <dbReference type="NCBI Taxonomy" id="181172"/>
    <lineage>
        <taxon>Eukaryota</taxon>
        <taxon>Fungi</taxon>
        <taxon>Dikarya</taxon>
        <taxon>Basidiomycota</taxon>
        <taxon>Agaricomycotina</taxon>
        <taxon>Tremellomycetes</taxon>
        <taxon>Trichosporonales</taxon>
        <taxon>Trichosporonaceae</taxon>
        <taxon>Vanrija</taxon>
    </lineage>
</organism>
<keyword evidence="3" id="KW-1185">Reference proteome</keyword>
<dbReference type="RefSeq" id="XP_069213502.1">
    <property type="nucleotide sequence ID" value="XM_069349958.1"/>
</dbReference>
<protein>
    <submittedName>
        <fullName evidence="2">Uncharacterized protein</fullName>
    </submittedName>
</protein>
<name>A0ABR3QFR0_9TREE</name>
<accession>A0ABR3QFR0</accession>
<dbReference type="EMBL" id="JBBXJM010000001">
    <property type="protein sequence ID" value="KAL1413558.1"/>
    <property type="molecule type" value="Genomic_DNA"/>
</dbReference>
<feature type="compositionally biased region" description="Low complexity" evidence="1">
    <location>
        <begin position="29"/>
        <end position="39"/>
    </location>
</feature>
<comment type="caution">
    <text evidence="2">The sequence shown here is derived from an EMBL/GenBank/DDBJ whole genome shotgun (WGS) entry which is preliminary data.</text>
</comment>
<evidence type="ECO:0000313" key="2">
    <source>
        <dbReference type="EMBL" id="KAL1413558.1"/>
    </source>
</evidence>